<protein>
    <submittedName>
        <fullName evidence="2">Uncharacterized protein</fullName>
    </submittedName>
</protein>
<dbReference type="KEGG" id="vg:23463049"/>
<evidence type="ECO:0000313" key="2">
    <source>
        <dbReference type="EMBL" id="AJF98132.1"/>
    </source>
</evidence>
<dbReference type="GeneID" id="23463049"/>
<name>A0A0B5JEC9_9VIRU</name>
<feature type="region of interest" description="Disordered" evidence="1">
    <location>
        <begin position="553"/>
        <end position="576"/>
    </location>
</feature>
<dbReference type="EMBL" id="KP136319">
    <property type="protein sequence ID" value="AJF98132.1"/>
    <property type="molecule type" value="Genomic_DNA"/>
</dbReference>
<feature type="compositionally biased region" description="Acidic residues" evidence="1">
    <location>
        <begin position="299"/>
        <end position="311"/>
    </location>
</feature>
<dbReference type="Pfam" id="PF19071">
    <property type="entry name" value="DUF5767"/>
    <property type="match status" value="1"/>
</dbReference>
<feature type="region of interest" description="Disordered" evidence="1">
    <location>
        <begin position="28"/>
        <end position="50"/>
    </location>
</feature>
<feature type="region of interest" description="Disordered" evidence="1">
    <location>
        <begin position="505"/>
        <end position="536"/>
    </location>
</feature>
<evidence type="ECO:0000313" key="3">
    <source>
        <dbReference type="Proteomes" id="UP000202511"/>
    </source>
</evidence>
<feature type="compositionally biased region" description="Low complexity" evidence="1">
    <location>
        <begin position="429"/>
        <end position="443"/>
    </location>
</feature>
<accession>A0A0B5JEC9</accession>
<organism evidence="2 3">
    <name type="scientific">Pandoravirus inopinatum</name>
    <dbReference type="NCBI Taxonomy" id="1605721"/>
    <lineage>
        <taxon>Viruses</taxon>
        <taxon>Pandoravirus</taxon>
    </lineage>
</organism>
<dbReference type="InterPro" id="IPR043910">
    <property type="entry name" value="DUF5767"/>
</dbReference>
<reference evidence="2 3" key="1">
    <citation type="journal article" date="2015" name="Parasitol. Res.">
        <title>Viruses in close associations with free-living amoebae.</title>
        <authorList>
            <person name="Scheid P."/>
        </authorList>
    </citation>
    <scope>NUCLEOTIDE SEQUENCE [LARGE SCALE GENOMIC DNA]</scope>
    <source>
        <strain evidence="2">KlaHel</strain>
    </source>
</reference>
<feature type="compositionally biased region" description="Polar residues" evidence="1">
    <location>
        <begin position="79"/>
        <end position="108"/>
    </location>
</feature>
<feature type="compositionally biased region" description="Basic residues" evidence="1">
    <location>
        <begin position="520"/>
        <end position="532"/>
    </location>
</feature>
<feature type="compositionally biased region" description="Polar residues" evidence="1">
    <location>
        <begin position="457"/>
        <end position="468"/>
    </location>
</feature>
<feature type="region of interest" description="Disordered" evidence="1">
    <location>
        <begin position="299"/>
        <end position="468"/>
    </location>
</feature>
<evidence type="ECO:0000256" key="1">
    <source>
        <dbReference type="SAM" id="MobiDB-lite"/>
    </source>
</evidence>
<feature type="compositionally biased region" description="Basic residues" evidence="1">
    <location>
        <begin position="317"/>
        <end position="333"/>
    </location>
</feature>
<feature type="compositionally biased region" description="Low complexity" evidence="1">
    <location>
        <begin position="401"/>
        <end position="413"/>
    </location>
</feature>
<dbReference type="Proteomes" id="UP000202511">
    <property type="component" value="Segment"/>
</dbReference>
<feature type="compositionally biased region" description="Pro residues" evidence="1">
    <location>
        <begin position="554"/>
        <end position="567"/>
    </location>
</feature>
<feature type="compositionally biased region" description="Pro residues" evidence="1">
    <location>
        <begin position="510"/>
        <end position="519"/>
    </location>
</feature>
<dbReference type="RefSeq" id="YP_009120367.1">
    <property type="nucleotide sequence ID" value="NC_026440.1"/>
</dbReference>
<feature type="region of interest" description="Disordered" evidence="1">
    <location>
        <begin position="65"/>
        <end position="143"/>
    </location>
</feature>
<proteinExistence type="predicted"/>
<sequence length="576" mass="61498">MAVHEAQHYGTHAGDVTTTTTADAGYSAEWRGDAPDANGQQQQQQQQRTWLDVAEAAAFDAHAVPHGDAGQDYGDNRASDTAANQHTWSQTPASSSHAPPTTHYQGASTGEAHSFAPAPATSTHAGAGSSGHRTDERYAAEAEDPATIERQAKHAALLNLQLLVEKGVKLSRTFTMEDSHYDMEYEWDAYHHRVNHLESIRSVHENIDFAKGIVTLINAVGGRFLKRKGGIIPPGVLKSKWEKAVAEHNGTIEALARKYYGPHAGSSAQSPEIRIAKALAISIGGTAAMSLCGAGFLLGDDDGGGGGGDDDRDSRDRRRRRRDDRRPTLRKHRDAATSDATGWRDAFGHVGTVPYPQPPTPATGAPDQEPFSRAPPVGGAYGPPATPSAEHASHGGGGGAFTPHAAAPAQPTPWSYGDPSTQPLAHHYPPQQTAPPSTTQPTPQMDPYAAAGAASPGTWSGAPSWSPQHQVYTPGQGERPLKAPTRTRGHLVAAVSRGWRTWAPRREQPVPHPSLPPVRPRLHAHTNSRRAAPRQAVAPWVVSPSRAKFVVPFPARPPRTLPAPPDPCLTRLDSKI</sequence>